<evidence type="ECO:0000313" key="7">
    <source>
        <dbReference type="Proteomes" id="UP000768567"/>
    </source>
</evidence>
<evidence type="ECO:0000256" key="3">
    <source>
        <dbReference type="ARBA" id="ARBA00023172"/>
    </source>
</evidence>
<accession>A0ABR9R5J6</accession>
<feature type="region of interest" description="Disordered" evidence="4">
    <location>
        <begin position="1"/>
        <end position="22"/>
    </location>
</feature>
<name>A0ABR9R5J6_9FIRM</name>
<evidence type="ECO:0000256" key="4">
    <source>
        <dbReference type="SAM" id="MobiDB-lite"/>
    </source>
</evidence>
<dbReference type="InterPro" id="IPR011010">
    <property type="entry name" value="DNA_brk_join_enz"/>
</dbReference>
<dbReference type="InterPro" id="IPR050090">
    <property type="entry name" value="Tyrosine_recombinase_XerCD"/>
</dbReference>
<dbReference type="InterPro" id="IPR002104">
    <property type="entry name" value="Integrase_catalytic"/>
</dbReference>
<dbReference type="EMBL" id="JADCKC010000003">
    <property type="protein sequence ID" value="MBE5038407.1"/>
    <property type="molecule type" value="Genomic_DNA"/>
</dbReference>
<dbReference type="Pfam" id="PF00589">
    <property type="entry name" value="Phage_integrase"/>
    <property type="match status" value="1"/>
</dbReference>
<keyword evidence="3" id="KW-0233">DNA recombination</keyword>
<evidence type="ECO:0000313" key="6">
    <source>
        <dbReference type="EMBL" id="MBE5038407.1"/>
    </source>
</evidence>
<evidence type="ECO:0000256" key="2">
    <source>
        <dbReference type="ARBA" id="ARBA00023125"/>
    </source>
</evidence>
<reference evidence="6 7" key="1">
    <citation type="submission" date="2020-10" db="EMBL/GenBank/DDBJ databases">
        <title>ChiBAC.</title>
        <authorList>
            <person name="Zenner C."/>
            <person name="Hitch T.C.A."/>
            <person name="Clavel T."/>
        </authorList>
    </citation>
    <scope>NUCLEOTIDE SEQUENCE [LARGE SCALE GENOMIC DNA]</scope>
    <source>
        <strain evidence="6 7">DSM 109015</strain>
    </source>
</reference>
<dbReference type="Gene3D" id="1.10.150.130">
    <property type="match status" value="1"/>
</dbReference>
<dbReference type="SUPFAM" id="SSF56349">
    <property type="entry name" value="DNA breaking-rejoining enzymes"/>
    <property type="match status" value="1"/>
</dbReference>
<dbReference type="CDD" id="cd01189">
    <property type="entry name" value="INT_ICEBs1_C_like"/>
    <property type="match status" value="1"/>
</dbReference>
<proteinExistence type="inferred from homology"/>
<keyword evidence="2" id="KW-0238">DNA-binding</keyword>
<protein>
    <submittedName>
        <fullName evidence="6">Tyrosine-type recombinase/integrase</fullName>
    </submittedName>
</protein>
<comment type="caution">
    <text evidence="6">The sequence shown here is derived from an EMBL/GenBank/DDBJ whole genome shotgun (WGS) entry which is preliminary data.</text>
</comment>
<dbReference type="PROSITE" id="PS51898">
    <property type="entry name" value="TYR_RECOMBINASE"/>
    <property type="match status" value="1"/>
</dbReference>
<keyword evidence="7" id="KW-1185">Reference proteome</keyword>
<dbReference type="InterPro" id="IPR013762">
    <property type="entry name" value="Integrase-like_cat_sf"/>
</dbReference>
<dbReference type="PANTHER" id="PTHR30349:SF64">
    <property type="entry name" value="PROPHAGE INTEGRASE INTD-RELATED"/>
    <property type="match status" value="1"/>
</dbReference>
<gene>
    <name evidence="6" type="ORF">INF35_11475</name>
</gene>
<dbReference type="PANTHER" id="PTHR30349">
    <property type="entry name" value="PHAGE INTEGRASE-RELATED"/>
    <property type="match status" value="1"/>
</dbReference>
<comment type="similarity">
    <text evidence="1">Belongs to the 'phage' integrase family.</text>
</comment>
<evidence type="ECO:0000256" key="1">
    <source>
        <dbReference type="ARBA" id="ARBA00008857"/>
    </source>
</evidence>
<feature type="domain" description="Tyr recombinase" evidence="5">
    <location>
        <begin position="175"/>
        <end position="393"/>
    </location>
</feature>
<evidence type="ECO:0000259" key="5">
    <source>
        <dbReference type="PROSITE" id="PS51898"/>
    </source>
</evidence>
<sequence length="402" mass="45977">MAPSARLRGNFDSRKNKANTTRNKENYLKRIVSVAPWFAEKPVSQITKVDYKKLIDEIEEDGTKVQEKAFLRPEAKAFKRKSFNKLTVDCDVTAYTMAEAFRGKNVTRHSAEEISKALGVGVDQAFRFESTETALAGKTLREYALFARQVLQFASDHYGTVQPAFALPEKRSRPRFVDCLHEDEVKTLLNYLPNCNMTEQAIVLALLNTGMRRGELAGLTWEDLDFKQCTVHVYKSLLVFDTYGYQLTTTKESNDRYIDVAPEFMEAMKKYYDFWKCQRKLMGASWQTSIEKKRCKYPDSLRALAGNNFVISDDHGWPLSPDSYASIVKRIGDKAGIRHLHPHMFRHTFVSILMSNPDIGVATVAAEAGHAQPSTTLMIYTQQYKKRQESIRNQLSRELYGT</sequence>
<dbReference type="Gene3D" id="1.10.443.10">
    <property type="entry name" value="Intergrase catalytic core"/>
    <property type="match status" value="1"/>
</dbReference>
<dbReference type="InterPro" id="IPR010998">
    <property type="entry name" value="Integrase_recombinase_N"/>
</dbReference>
<organism evidence="6 7">
    <name type="scientific">Gemmiger gallinarum</name>
    <dbReference type="NCBI Taxonomy" id="2779354"/>
    <lineage>
        <taxon>Bacteria</taxon>
        <taxon>Bacillati</taxon>
        <taxon>Bacillota</taxon>
        <taxon>Clostridia</taxon>
        <taxon>Eubacteriales</taxon>
        <taxon>Gemmiger</taxon>
    </lineage>
</organism>
<dbReference type="Proteomes" id="UP000768567">
    <property type="component" value="Unassembled WGS sequence"/>
</dbReference>